<feature type="transmembrane region" description="Helical" evidence="1">
    <location>
        <begin position="63"/>
        <end position="85"/>
    </location>
</feature>
<dbReference type="KEGG" id="ntp:CRH09_35825"/>
<keyword evidence="1" id="KW-0472">Membrane</keyword>
<dbReference type="Proteomes" id="UP000221961">
    <property type="component" value="Chromosome"/>
</dbReference>
<feature type="transmembrane region" description="Helical" evidence="1">
    <location>
        <begin position="12"/>
        <end position="29"/>
    </location>
</feature>
<feature type="transmembrane region" description="Helical" evidence="1">
    <location>
        <begin position="97"/>
        <end position="117"/>
    </location>
</feature>
<organism evidence="2 3">
    <name type="scientific">Nocardia terpenica</name>
    <dbReference type="NCBI Taxonomy" id="455432"/>
    <lineage>
        <taxon>Bacteria</taxon>
        <taxon>Bacillati</taxon>
        <taxon>Actinomycetota</taxon>
        <taxon>Actinomycetes</taxon>
        <taxon>Mycobacteriales</taxon>
        <taxon>Nocardiaceae</taxon>
        <taxon>Nocardia</taxon>
    </lineage>
</organism>
<accession>A0A291RT89</accession>
<sequence>MWHEPDRRPMTIALVALGTMAAIETIRFFDFSPDWLAYCGELAGITAAGAVCYHVVTARSANLAIPVIIITASIFGMSVAAYLGFYSYRHDMFAQVYQGLICSGMLLAGGGTAVGAIRSYGSLEEGGITLILLSIGGILIFISGLIGFFHLQIGYPEMNGVGWLFNVSGFACWGFAAIINRLDERRWPALA</sequence>
<reference evidence="2 3" key="1">
    <citation type="submission" date="2017-10" db="EMBL/GenBank/DDBJ databases">
        <title>Comparative genomics between pathogenic Norcardia.</title>
        <authorList>
            <person name="Zeng L."/>
        </authorList>
    </citation>
    <scope>NUCLEOTIDE SEQUENCE [LARGE SCALE GENOMIC DNA]</scope>
    <source>
        <strain evidence="2 3">NC_YFY_NT001</strain>
    </source>
</reference>
<protein>
    <submittedName>
        <fullName evidence="2">Uncharacterized protein</fullName>
    </submittedName>
</protein>
<keyword evidence="1" id="KW-0812">Transmembrane</keyword>
<evidence type="ECO:0000313" key="3">
    <source>
        <dbReference type="Proteomes" id="UP000221961"/>
    </source>
</evidence>
<proteinExistence type="predicted"/>
<dbReference type="AlphaFoldDB" id="A0A291RT89"/>
<gene>
    <name evidence="2" type="ORF">CRH09_35825</name>
</gene>
<feature type="transmembrane region" description="Helical" evidence="1">
    <location>
        <begin position="35"/>
        <end position="56"/>
    </location>
</feature>
<dbReference type="EMBL" id="CP023778">
    <property type="protein sequence ID" value="ATL70756.1"/>
    <property type="molecule type" value="Genomic_DNA"/>
</dbReference>
<keyword evidence="1" id="KW-1133">Transmembrane helix</keyword>
<evidence type="ECO:0000256" key="1">
    <source>
        <dbReference type="SAM" id="Phobius"/>
    </source>
</evidence>
<evidence type="ECO:0000313" key="2">
    <source>
        <dbReference type="EMBL" id="ATL70756.1"/>
    </source>
</evidence>
<feature type="transmembrane region" description="Helical" evidence="1">
    <location>
        <begin position="129"/>
        <end position="151"/>
    </location>
</feature>
<name>A0A291RT89_9NOCA</name>
<feature type="transmembrane region" description="Helical" evidence="1">
    <location>
        <begin position="163"/>
        <end position="182"/>
    </location>
</feature>